<proteinExistence type="predicted"/>
<keyword evidence="6" id="KW-1133">Transmembrane helix</keyword>
<keyword evidence="6" id="KW-0812">Transmembrane</keyword>
<dbReference type="SUPFAM" id="SSF51905">
    <property type="entry name" value="FAD/NAD(P)-binding domain"/>
    <property type="match status" value="1"/>
</dbReference>
<sequence>MPRLPRIAIIGAGPAGLTLARLLTLASIPTTIFERAESPQTQGGSLDLHATTGLAAVKAANLWPEFEAAARYDGSFTQITDQYLNPYLTVRPNPKAPRPEIDCSVLVNLLADSLPNETIQWGKKLERVETSRDGVLHLIFDGHDETPQDFDLVVGADGAWSKVRLAMVGGDKQAWKPTYTGVGYHQLHISNPPENAPLIHKLINGGALFAHAEGRKVALQQDGTGIAVAAFAADFSEGYWTKDPEIRDEERRLRLQDELNEWHPLIRVAVEAADVKFDRRPLYALPPGWKSDHQRGLTIIGDAAHLMAPFAGEGVNLAMDDARRLAEAIVRAAREVQGQEKDEQLRDALDREVAAFEAGMVERATPVQQLAADLTRLWMFTPCVPGSVVADTTAMMIQREVHSRLRPVLGVGIKAWFRAKRFIGKVVNSLWQTAFALNDIIRIEWGSAGTQSRFLTVKDSKQTSLFSCNQYAALREDAVDGPRQYDFTAIGSQGRRLSSRAIYYLFIRSRATRSATRSRRREKKQFSEARRPTHGGTGDMQETKFGEAEEEAKKCRQGSHGSGAAVVSTMDQLDQIGIYVIRVQRVGIARAENIVDDGIPTFGTGRLFQTLAVPFRDSTGTLCYAWIISLVACLSLLAFLGTTRAEESETHKVCLDYWLVLSTSWAAAFLSSPPSSVHICMSPGGWAGSNPFNQTQGELNSLRETEMRKVTKRLLLLLLSLTPTTFVCSWHVARQRPNGAL</sequence>
<feature type="transmembrane region" description="Helical" evidence="6">
    <location>
        <begin position="714"/>
        <end position="733"/>
    </location>
</feature>
<dbReference type="PANTHER" id="PTHR46972">
    <property type="entry name" value="MONOOXYGENASE ASQM-RELATED"/>
    <property type="match status" value="1"/>
</dbReference>
<dbReference type="InterPro" id="IPR036188">
    <property type="entry name" value="FAD/NAD-bd_sf"/>
</dbReference>
<dbReference type="Pfam" id="PF01494">
    <property type="entry name" value="FAD_binding_3"/>
    <property type="match status" value="1"/>
</dbReference>
<dbReference type="GO" id="GO:0004497">
    <property type="term" value="F:monooxygenase activity"/>
    <property type="evidence" value="ECO:0007669"/>
    <property type="project" value="UniProtKB-KW"/>
</dbReference>
<feature type="transmembrane region" description="Helical" evidence="6">
    <location>
        <begin position="624"/>
        <end position="642"/>
    </location>
</feature>
<evidence type="ECO:0000256" key="4">
    <source>
        <dbReference type="ARBA" id="ARBA00023033"/>
    </source>
</evidence>
<comment type="caution">
    <text evidence="8">The sequence shown here is derived from an EMBL/GenBank/DDBJ whole genome shotgun (WGS) entry which is preliminary data.</text>
</comment>
<dbReference type="PANTHER" id="PTHR46972:SF1">
    <property type="entry name" value="FAD DEPENDENT OXIDOREDUCTASE DOMAIN-CONTAINING PROTEIN"/>
    <property type="match status" value="1"/>
</dbReference>
<keyword evidence="9" id="KW-1185">Reference proteome</keyword>
<evidence type="ECO:0000313" key="8">
    <source>
        <dbReference type="EMBL" id="KAJ2906259.1"/>
    </source>
</evidence>
<evidence type="ECO:0000259" key="7">
    <source>
        <dbReference type="Pfam" id="PF01494"/>
    </source>
</evidence>
<keyword evidence="4" id="KW-0503">Monooxygenase</keyword>
<dbReference type="Gene3D" id="3.50.50.60">
    <property type="entry name" value="FAD/NAD(P)-binding domain"/>
    <property type="match status" value="1"/>
</dbReference>
<evidence type="ECO:0000256" key="2">
    <source>
        <dbReference type="ARBA" id="ARBA00022827"/>
    </source>
</evidence>
<evidence type="ECO:0000256" key="1">
    <source>
        <dbReference type="ARBA" id="ARBA00022630"/>
    </source>
</evidence>
<dbReference type="InterPro" id="IPR002938">
    <property type="entry name" value="FAD-bd"/>
</dbReference>
<dbReference type="PRINTS" id="PR00420">
    <property type="entry name" value="RNGMNOXGNASE"/>
</dbReference>
<dbReference type="Proteomes" id="UP001201980">
    <property type="component" value="Unassembled WGS sequence"/>
</dbReference>
<feature type="region of interest" description="Disordered" evidence="5">
    <location>
        <begin position="515"/>
        <end position="562"/>
    </location>
</feature>
<evidence type="ECO:0000256" key="5">
    <source>
        <dbReference type="SAM" id="MobiDB-lite"/>
    </source>
</evidence>
<reference evidence="8" key="1">
    <citation type="submission" date="2022-07" db="EMBL/GenBank/DDBJ databases">
        <title>Draft genome sequence of Zalerion maritima ATCC 34329, a (micro)plastics degrading marine fungus.</title>
        <authorList>
            <person name="Paco A."/>
            <person name="Goncalves M.F.M."/>
            <person name="Rocha-Santos T.A.P."/>
            <person name="Alves A."/>
        </authorList>
    </citation>
    <scope>NUCLEOTIDE SEQUENCE</scope>
    <source>
        <strain evidence="8">ATCC 34329</strain>
    </source>
</reference>
<keyword evidence="3" id="KW-0560">Oxidoreductase</keyword>
<keyword evidence="1" id="KW-0285">Flavoprotein</keyword>
<feature type="compositionally biased region" description="Basic and acidic residues" evidence="5">
    <location>
        <begin position="541"/>
        <end position="554"/>
    </location>
</feature>
<name>A0AAD5RZA7_9PEZI</name>
<dbReference type="GO" id="GO:0071949">
    <property type="term" value="F:FAD binding"/>
    <property type="evidence" value="ECO:0007669"/>
    <property type="project" value="InterPro"/>
</dbReference>
<gene>
    <name evidence="8" type="ORF">MKZ38_002338</name>
</gene>
<protein>
    <submittedName>
        <fullName evidence="8">Tetracycline resistance protein from transposon protein</fullName>
    </submittedName>
</protein>
<organism evidence="8 9">
    <name type="scientific">Zalerion maritima</name>
    <dbReference type="NCBI Taxonomy" id="339359"/>
    <lineage>
        <taxon>Eukaryota</taxon>
        <taxon>Fungi</taxon>
        <taxon>Dikarya</taxon>
        <taxon>Ascomycota</taxon>
        <taxon>Pezizomycotina</taxon>
        <taxon>Sordariomycetes</taxon>
        <taxon>Lulworthiomycetidae</taxon>
        <taxon>Lulworthiales</taxon>
        <taxon>Lulworthiaceae</taxon>
        <taxon>Zalerion</taxon>
    </lineage>
</organism>
<keyword evidence="6" id="KW-0472">Membrane</keyword>
<accession>A0AAD5RZA7</accession>
<evidence type="ECO:0000256" key="6">
    <source>
        <dbReference type="SAM" id="Phobius"/>
    </source>
</evidence>
<feature type="domain" description="FAD-binding" evidence="7">
    <location>
        <begin position="7"/>
        <end position="363"/>
    </location>
</feature>
<evidence type="ECO:0000313" key="9">
    <source>
        <dbReference type="Proteomes" id="UP001201980"/>
    </source>
</evidence>
<evidence type="ECO:0000256" key="3">
    <source>
        <dbReference type="ARBA" id="ARBA00023002"/>
    </source>
</evidence>
<dbReference type="AlphaFoldDB" id="A0AAD5RZA7"/>
<dbReference type="EMBL" id="JAKWBI020000016">
    <property type="protein sequence ID" value="KAJ2906259.1"/>
    <property type="molecule type" value="Genomic_DNA"/>
</dbReference>
<keyword evidence="2" id="KW-0274">FAD</keyword>